<accession>A0ABP8RVY8</accession>
<proteinExistence type="predicted"/>
<feature type="region of interest" description="Disordered" evidence="1">
    <location>
        <begin position="63"/>
        <end position="83"/>
    </location>
</feature>
<sequence>MTTTTSRDADLRAIVDGTAAAVADDPDQALAVFTAHGVVTYRFRAAKLGIPLEDVSVETEGALYSGSTTPSGPGSARSGSSCR</sequence>
<gene>
    <name evidence="2" type="ORF">GCM10023175_37360</name>
</gene>
<organism evidence="2 3">
    <name type="scientific">Pseudonocardia xishanensis</name>
    <dbReference type="NCBI Taxonomy" id="630995"/>
    <lineage>
        <taxon>Bacteria</taxon>
        <taxon>Bacillati</taxon>
        <taxon>Actinomycetota</taxon>
        <taxon>Actinomycetes</taxon>
        <taxon>Pseudonocardiales</taxon>
        <taxon>Pseudonocardiaceae</taxon>
        <taxon>Pseudonocardia</taxon>
    </lineage>
</organism>
<evidence type="ECO:0000256" key="1">
    <source>
        <dbReference type="SAM" id="MobiDB-lite"/>
    </source>
</evidence>
<evidence type="ECO:0000313" key="2">
    <source>
        <dbReference type="EMBL" id="GAA4549386.1"/>
    </source>
</evidence>
<reference evidence="3" key="1">
    <citation type="journal article" date="2019" name="Int. J. Syst. Evol. Microbiol.">
        <title>The Global Catalogue of Microorganisms (GCM) 10K type strain sequencing project: providing services to taxonomists for standard genome sequencing and annotation.</title>
        <authorList>
            <consortium name="The Broad Institute Genomics Platform"/>
            <consortium name="The Broad Institute Genome Sequencing Center for Infectious Disease"/>
            <person name="Wu L."/>
            <person name="Ma J."/>
        </authorList>
    </citation>
    <scope>NUCLEOTIDE SEQUENCE [LARGE SCALE GENOMIC DNA]</scope>
    <source>
        <strain evidence="3">JCM 17906</strain>
    </source>
</reference>
<feature type="compositionally biased region" description="Low complexity" evidence="1">
    <location>
        <begin position="65"/>
        <end position="83"/>
    </location>
</feature>
<dbReference type="Proteomes" id="UP001501598">
    <property type="component" value="Unassembled WGS sequence"/>
</dbReference>
<protein>
    <submittedName>
        <fullName evidence="2">Uncharacterized protein</fullName>
    </submittedName>
</protein>
<evidence type="ECO:0000313" key="3">
    <source>
        <dbReference type="Proteomes" id="UP001501598"/>
    </source>
</evidence>
<comment type="caution">
    <text evidence="2">The sequence shown here is derived from an EMBL/GenBank/DDBJ whole genome shotgun (WGS) entry which is preliminary data.</text>
</comment>
<keyword evidence="3" id="KW-1185">Reference proteome</keyword>
<dbReference type="EMBL" id="BAABGT010000049">
    <property type="protein sequence ID" value="GAA4549386.1"/>
    <property type="molecule type" value="Genomic_DNA"/>
</dbReference>
<dbReference type="RefSeq" id="WP_345419852.1">
    <property type="nucleotide sequence ID" value="NZ_BAABGT010000049.1"/>
</dbReference>
<name>A0ABP8RVY8_9PSEU</name>